<organism evidence="2 3">
    <name type="scientific">Piloderma croceum (strain F 1598)</name>
    <dbReference type="NCBI Taxonomy" id="765440"/>
    <lineage>
        <taxon>Eukaryota</taxon>
        <taxon>Fungi</taxon>
        <taxon>Dikarya</taxon>
        <taxon>Basidiomycota</taxon>
        <taxon>Agaricomycotina</taxon>
        <taxon>Agaricomycetes</taxon>
        <taxon>Agaricomycetidae</taxon>
        <taxon>Atheliales</taxon>
        <taxon>Atheliaceae</taxon>
        <taxon>Piloderma</taxon>
    </lineage>
</organism>
<dbReference type="Pfam" id="PF18759">
    <property type="entry name" value="Plavaka"/>
    <property type="match status" value="1"/>
</dbReference>
<gene>
    <name evidence="2" type="ORF">PILCRDRAFT_68646</name>
</gene>
<dbReference type="HOGENOM" id="CLU_006344_1_0_1"/>
<evidence type="ECO:0000256" key="1">
    <source>
        <dbReference type="SAM" id="MobiDB-lite"/>
    </source>
</evidence>
<proteinExistence type="predicted"/>
<dbReference type="InParanoid" id="A0A0C3FW47"/>
<keyword evidence="3" id="KW-1185">Reference proteome</keyword>
<reference evidence="3" key="2">
    <citation type="submission" date="2015-01" db="EMBL/GenBank/DDBJ databases">
        <title>Evolutionary Origins and Diversification of the Mycorrhizal Mutualists.</title>
        <authorList>
            <consortium name="DOE Joint Genome Institute"/>
            <consortium name="Mycorrhizal Genomics Consortium"/>
            <person name="Kohler A."/>
            <person name="Kuo A."/>
            <person name="Nagy L.G."/>
            <person name="Floudas D."/>
            <person name="Copeland A."/>
            <person name="Barry K.W."/>
            <person name="Cichocki N."/>
            <person name="Veneault-Fourrey C."/>
            <person name="LaButti K."/>
            <person name="Lindquist E.A."/>
            <person name="Lipzen A."/>
            <person name="Lundell T."/>
            <person name="Morin E."/>
            <person name="Murat C."/>
            <person name="Riley R."/>
            <person name="Ohm R."/>
            <person name="Sun H."/>
            <person name="Tunlid A."/>
            <person name="Henrissat B."/>
            <person name="Grigoriev I.V."/>
            <person name="Hibbett D.S."/>
            <person name="Martin F."/>
        </authorList>
    </citation>
    <scope>NUCLEOTIDE SEQUENCE [LARGE SCALE GENOMIC DNA]</scope>
    <source>
        <strain evidence="3">F 1598</strain>
    </source>
</reference>
<reference evidence="2 3" key="1">
    <citation type="submission" date="2014-04" db="EMBL/GenBank/DDBJ databases">
        <authorList>
            <consortium name="DOE Joint Genome Institute"/>
            <person name="Kuo A."/>
            <person name="Tarkka M."/>
            <person name="Buscot F."/>
            <person name="Kohler A."/>
            <person name="Nagy L.G."/>
            <person name="Floudas D."/>
            <person name="Copeland A."/>
            <person name="Barry K.W."/>
            <person name="Cichocki N."/>
            <person name="Veneault-Fourrey C."/>
            <person name="LaButti K."/>
            <person name="Lindquist E.A."/>
            <person name="Lipzen A."/>
            <person name="Lundell T."/>
            <person name="Morin E."/>
            <person name="Murat C."/>
            <person name="Sun H."/>
            <person name="Tunlid A."/>
            <person name="Henrissat B."/>
            <person name="Grigoriev I.V."/>
            <person name="Hibbett D.S."/>
            <person name="Martin F."/>
            <person name="Nordberg H.P."/>
            <person name="Cantor M.N."/>
            <person name="Hua S.X."/>
        </authorList>
    </citation>
    <scope>NUCLEOTIDE SEQUENCE [LARGE SCALE GENOMIC DNA]</scope>
    <source>
        <strain evidence="2 3">F 1598</strain>
    </source>
</reference>
<evidence type="ECO:0000313" key="3">
    <source>
        <dbReference type="Proteomes" id="UP000054166"/>
    </source>
</evidence>
<sequence>MTEDYELCTRDSRQVLLHQIASSHFKDSINLTPYRQFDGDGQRSWSNLMSADWSWKQADTIAVDPTTHGAMFVPIVAGSDKTTVSVATGHQEYHPMYHASLACVFNPLKPGMTTPEVVKCPDGHLRRAVYGLGPYIADYPEQVWLAAIVQGWCPKCDAHPKNLDAGGARQRNHEKTDFLIGAWDPGTLWDDFGIRADIVPFTHGFPRADIHELLSADLLHQVIKGTFKDHIVMWVNEYLMEEHGEAAALAIIADIDHRISAVPAFPGLRRFPDGRDFMQWTGDDSKALMKVCIVYLGAIAGHVPSEMVKCLSAFLDFCYIARRNFITAANLNELEDALARFHLHREIFVGTAGVTGDRISLPRQHSLMHYIRCIRLFGSPNGLCSSITESKHIKAVKEPWRRSSRFKALAQMLLTNSWMDKLAAARQEFRKLGMMDGTTAGYTAMILGGGQPQPRDSAPESDDDEDDDNGPALGPKSLSSIELARIPQRQYPRSAEALAEYLDQPRFPNLLRRFLYNQTHPDADIAADVHIDDYPSIHSRIYVYHSAVARFYAPSDLCGTGGMYRERIRSNPNWRGKFPRYDTVFVETDSELNGMAGLTIGRLLLLFSFKDGDRAYSCALIHWLVPGNKPDPDTGMWVVQPEYEGNGRRTLAIINLDCIARAAHLLPVYGSSFLPEDLHFSDALDVFRAYFVNPYIDHHSHEFLK</sequence>
<dbReference type="STRING" id="765440.A0A0C3FW47"/>
<dbReference type="Proteomes" id="UP000054166">
    <property type="component" value="Unassembled WGS sequence"/>
</dbReference>
<feature type="region of interest" description="Disordered" evidence="1">
    <location>
        <begin position="443"/>
        <end position="479"/>
    </location>
</feature>
<dbReference type="OrthoDB" id="3199698at2759"/>
<protein>
    <submittedName>
        <fullName evidence="2">Uncharacterized protein</fullName>
    </submittedName>
</protein>
<evidence type="ECO:0000313" key="2">
    <source>
        <dbReference type="EMBL" id="KIM83759.1"/>
    </source>
</evidence>
<dbReference type="AlphaFoldDB" id="A0A0C3FW47"/>
<accession>A0A0C3FW47</accession>
<dbReference type="EMBL" id="KN832989">
    <property type="protein sequence ID" value="KIM83759.1"/>
    <property type="molecule type" value="Genomic_DNA"/>
</dbReference>
<feature type="compositionally biased region" description="Acidic residues" evidence="1">
    <location>
        <begin position="459"/>
        <end position="469"/>
    </location>
</feature>
<dbReference type="InterPro" id="IPR041078">
    <property type="entry name" value="Plavaka"/>
</dbReference>
<name>A0A0C3FW47_PILCF</name>